<dbReference type="Proteomes" id="UP000015620">
    <property type="component" value="Chromosome"/>
</dbReference>
<dbReference type="KEGG" id="tped:TPE_1461"/>
<keyword evidence="3" id="KW-1185">Reference proteome</keyword>
<dbReference type="HOGENOM" id="CLU_382600_0_0_12"/>
<feature type="domain" description="DUF4954" evidence="1">
    <location>
        <begin position="43"/>
        <end position="486"/>
    </location>
</feature>
<name>S6A3Y7_9SPIR</name>
<dbReference type="AlphaFoldDB" id="S6A3Y7"/>
<dbReference type="InterPro" id="IPR032533">
    <property type="entry name" value="DUF4954"/>
</dbReference>
<evidence type="ECO:0000259" key="1">
    <source>
        <dbReference type="Pfam" id="PF16314"/>
    </source>
</evidence>
<dbReference type="STRING" id="1291379.TPE_1461"/>
<sequence length="725" mass="83209">MAKIQTVKSSDFGYKFIDGKYLPEGKDEYYLRFSQTSHISHTFRNLLSEEIERLVKNGNTCNNWTDVLVEDPFNIDLIKNNLFAGLVRIASMEECYLKYHDFIVPVGISNSRIISCDIGSNCAIHYCSYLSHYIIGRRSILNRIDEMSTTNHSKFGEGLVKDGEEESVRVTIAPINEAGGREIFPFYDMITADAFLWARFRGDPTLIEKLKTITQNSKDSKRGYYGMVGMESVIKSCRIIKDVNFGECVYIKGANKLKNLTVKSSSEEPSQIGEGVELINGIIGFGSRVFYGTKAVRFLMGNNCELKYGARLIHSVLGDNSTISCCEVLNSLIFPYHEQHHNNSFLIASLVQGQSNMAAGATVGSNHNTRGNDGEIMAGRGFWTGLSSTLKHNCRFASFVLLSKGNYMSELDIPFPFSLVMDNAHDDRLEIMPAYYWMYNMYALQRNNKKFVRRDKRKTKMQHIETNFLAPDTAFEILSARSILEKRLEAAWLEEKKEKLSFKKIFEEHYEEAKRLFVTAENIERSKRTVKIIKAVEAYAAYTQMLIWYGVTVLTEYFDKTNSSFSDFEPARNTIDIDNFDFAWINMGGQLILEKKLDVIQEKIKKDILKNWREIHTEYDAVQSEYEKDRSENAYAVLCKVTGVNKIDCDRWNILLNKALEISDYIENQIFYTKNKDYNNYFRGITYASEAERAAVLGKVEENPLIEESKTDSLGYKNLFKKFIV</sequence>
<dbReference type="RefSeq" id="WP_020965255.1">
    <property type="nucleotide sequence ID" value="NC_022097.1"/>
</dbReference>
<evidence type="ECO:0000313" key="2">
    <source>
        <dbReference type="EMBL" id="AGT43956.1"/>
    </source>
</evidence>
<gene>
    <name evidence="2" type="ORF">TPE_1461</name>
</gene>
<dbReference type="EMBL" id="CP004120">
    <property type="protein sequence ID" value="AGT43956.1"/>
    <property type="molecule type" value="Genomic_DNA"/>
</dbReference>
<dbReference type="Pfam" id="PF16314">
    <property type="entry name" value="DUF4954"/>
    <property type="match status" value="1"/>
</dbReference>
<dbReference type="PATRIC" id="fig|1291379.3.peg.1447"/>
<proteinExistence type="predicted"/>
<dbReference type="Gene3D" id="2.160.10.10">
    <property type="entry name" value="Hexapeptide repeat proteins"/>
    <property type="match status" value="1"/>
</dbReference>
<protein>
    <recommendedName>
        <fullName evidence="1">DUF4954 domain-containing protein</fullName>
    </recommendedName>
</protein>
<accession>S6A3Y7</accession>
<dbReference type="OrthoDB" id="9808076at2"/>
<reference evidence="2 3" key="1">
    <citation type="journal article" date="2013" name="PLoS ONE">
        <title>Genome-Wide Relatedness of Treponema pedis, from Gingiva and Necrotic Skin Lesions of Pigs, with the Human Oral Pathogen Treponema denticola.</title>
        <authorList>
            <person name="Svartstrom O."/>
            <person name="Mushtaq M."/>
            <person name="Pringle M."/>
            <person name="Segerman B."/>
        </authorList>
    </citation>
    <scope>NUCLEOTIDE SEQUENCE [LARGE SCALE GENOMIC DNA]</scope>
    <source>
        <strain evidence="2">T A4</strain>
    </source>
</reference>
<organism evidence="2 3">
    <name type="scientific">Treponema pedis str. T A4</name>
    <dbReference type="NCBI Taxonomy" id="1291379"/>
    <lineage>
        <taxon>Bacteria</taxon>
        <taxon>Pseudomonadati</taxon>
        <taxon>Spirochaetota</taxon>
        <taxon>Spirochaetia</taxon>
        <taxon>Spirochaetales</taxon>
        <taxon>Treponemataceae</taxon>
        <taxon>Treponema</taxon>
    </lineage>
</organism>
<dbReference type="GeneID" id="301090024"/>
<evidence type="ECO:0000313" key="3">
    <source>
        <dbReference type="Proteomes" id="UP000015620"/>
    </source>
</evidence>